<dbReference type="InterPro" id="IPR056513">
    <property type="entry name" value="INO80F"/>
</dbReference>
<dbReference type="GO" id="GO:0005634">
    <property type="term" value="C:nucleus"/>
    <property type="evidence" value="ECO:0007669"/>
    <property type="project" value="UniProtKB-SubCell"/>
</dbReference>
<comment type="caution">
    <text evidence="6">The sequence shown here is derived from an EMBL/GenBank/DDBJ whole genome shotgun (WGS) entry which is preliminary data.</text>
</comment>
<feature type="domain" description="INO80 complex subunit F" evidence="5">
    <location>
        <begin position="77"/>
        <end position="123"/>
    </location>
</feature>
<evidence type="ECO:0000313" key="7">
    <source>
        <dbReference type="Proteomes" id="UP000807306"/>
    </source>
</evidence>
<reference evidence="6" key="1">
    <citation type="submission" date="2020-11" db="EMBL/GenBank/DDBJ databases">
        <authorList>
            <consortium name="DOE Joint Genome Institute"/>
            <person name="Ahrendt S."/>
            <person name="Riley R."/>
            <person name="Andreopoulos W."/>
            <person name="Labutti K."/>
            <person name="Pangilinan J."/>
            <person name="Ruiz-Duenas F.J."/>
            <person name="Barrasa J.M."/>
            <person name="Sanchez-Garcia M."/>
            <person name="Camarero S."/>
            <person name="Miyauchi S."/>
            <person name="Serrano A."/>
            <person name="Linde D."/>
            <person name="Babiker R."/>
            <person name="Drula E."/>
            <person name="Ayuso-Fernandez I."/>
            <person name="Pacheco R."/>
            <person name="Padilla G."/>
            <person name="Ferreira P."/>
            <person name="Barriuso J."/>
            <person name="Kellner H."/>
            <person name="Castanera R."/>
            <person name="Alfaro M."/>
            <person name="Ramirez L."/>
            <person name="Pisabarro A.G."/>
            <person name="Kuo A."/>
            <person name="Tritt A."/>
            <person name="Lipzen A."/>
            <person name="He G."/>
            <person name="Yan M."/>
            <person name="Ng V."/>
            <person name="Cullen D."/>
            <person name="Martin F."/>
            <person name="Rosso M.-N."/>
            <person name="Henrissat B."/>
            <person name="Hibbett D."/>
            <person name="Martinez A.T."/>
            <person name="Grigoriev I.V."/>
        </authorList>
    </citation>
    <scope>NUCLEOTIDE SEQUENCE</scope>
    <source>
        <strain evidence="6">CBS 506.95</strain>
    </source>
</reference>
<evidence type="ECO:0000259" key="5">
    <source>
        <dbReference type="Pfam" id="PF24245"/>
    </source>
</evidence>
<evidence type="ECO:0000256" key="3">
    <source>
        <dbReference type="SAM" id="Coils"/>
    </source>
</evidence>
<sequence length="701" mass="76564">MMTGVFGRDKQQITAGTVRRAKVNIICQRIQCLLSTSIMSAAPSPAPQPLPPQQSSTRQKKQPLQMGIAAGAEDAKYQAKYKELKRKVKDIEQDNEKLHFKVLQAKLNIRRMKMERAILYERLSTVPPSPNLQDRHPLPPTHPVSGLPPPLQPPSRSVPPGHQYREIRDHPSGLDLDQGPPHPPSEHVRSHGGSNSRHDPRMAQGMDPRPLPAHDNPVAVVGGAASSPHLHVHSPRRVPSGHEGNASRHAQQQQLPPMGQLPPVHQYEDSRGSSLRGSPPPQLHHPSSGGHSRNQSHSSPRSHSRSNQPQAESYRSGRGPPPGSGHSHHQYPESLPPVQQPLHSPSLSERDRPLPRRSEHHHPHQLHPHEYVSSHGDPHPYDRHQQPHPSTESSRAAVSSSRMHPHQRLGPGTYITRDDYPAHENNTAQKPHVQPQHRERDLEREREWERERDRARDYSRGELYSPHRSRPPHIQSQTATGAGEHHVSGSNSASRTRATGPPPPLPPSGPPSGGGAVDDRDAGQPYYPAEMHGSSREYPRLSSRDDTPGSGSASGSVGAGGTDTPSRPDSPRSQYYERDRTRNSSYRARTGIHPNDAELPPPGHTPPPLAPANTAGGGAPGGSGSNTDFSSLPEHQQRIPALESRKRSRNEMEVDSDDDVAGDGGSVGGREGGGGYGGAGSGGRLQPQDDRGSKRYHRETD</sequence>
<feature type="compositionally biased region" description="Pro residues" evidence="4">
    <location>
        <begin position="500"/>
        <end position="510"/>
    </location>
</feature>
<evidence type="ECO:0000256" key="4">
    <source>
        <dbReference type="SAM" id="MobiDB-lite"/>
    </source>
</evidence>
<feature type="coiled-coil region" evidence="3">
    <location>
        <begin position="74"/>
        <end position="101"/>
    </location>
</feature>
<organism evidence="6 7">
    <name type="scientific">Crepidotus variabilis</name>
    <dbReference type="NCBI Taxonomy" id="179855"/>
    <lineage>
        <taxon>Eukaryota</taxon>
        <taxon>Fungi</taxon>
        <taxon>Dikarya</taxon>
        <taxon>Basidiomycota</taxon>
        <taxon>Agaricomycotina</taxon>
        <taxon>Agaricomycetes</taxon>
        <taxon>Agaricomycetidae</taxon>
        <taxon>Agaricales</taxon>
        <taxon>Agaricineae</taxon>
        <taxon>Crepidotaceae</taxon>
        <taxon>Crepidotus</taxon>
    </lineage>
</organism>
<protein>
    <recommendedName>
        <fullName evidence="5">INO80 complex subunit F domain-containing protein</fullName>
    </recommendedName>
</protein>
<keyword evidence="2" id="KW-0539">Nucleus</keyword>
<feature type="compositionally biased region" description="Low complexity" evidence="4">
    <location>
        <begin position="251"/>
        <end position="263"/>
    </location>
</feature>
<feature type="compositionally biased region" description="Polar residues" evidence="4">
    <location>
        <begin position="563"/>
        <end position="573"/>
    </location>
</feature>
<keyword evidence="3" id="KW-0175">Coiled coil</keyword>
<name>A0A9P6JW43_9AGAR</name>
<feature type="compositionally biased region" description="Gly residues" evidence="4">
    <location>
        <begin position="615"/>
        <end position="624"/>
    </location>
</feature>
<dbReference type="EMBL" id="MU157825">
    <property type="protein sequence ID" value="KAF9534678.1"/>
    <property type="molecule type" value="Genomic_DNA"/>
</dbReference>
<evidence type="ECO:0000256" key="2">
    <source>
        <dbReference type="ARBA" id="ARBA00023242"/>
    </source>
</evidence>
<feature type="compositionally biased region" description="Pro residues" evidence="4">
    <location>
        <begin position="599"/>
        <end position="610"/>
    </location>
</feature>
<keyword evidence="7" id="KW-1185">Reference proteome</keyword>
<feature type="compositionally biased region" description="Basic and acidic residues" evidence="4">
    <location>
        <begin position="533"/>
        <end position="547"/>
    </location>
</feature>
<dbReference type="Pfam" id="PF24245">
    <property type="entry name" value="INO80F"/>
    <property type="match status" value="1"/>
</dbReference>
<feature type="region of interest" description="Disordered" evidence="4">
    <location>
        <begin position="42"/>
        <end position="65"/>
    </location>
</feature>
<accession>A0A9P6JW43</accession>
<feature type="compositionally biased region" description="Basic and acidic residues" evidence="4">
    <location>
        <begin position="643"/>
        <end position="652"/>
    </location>
</feature>
<gene>
    <name evidence="6" type="ORF">CPB83DRAFT_209605</name>
</gene>
<comment type="subcellular location">
    <subcellularLocation>
        <location evidence="1">Nucleus</location>
    </subcellularLocation>
</comment>
<feature type="compositionally biased region" description="Basic and acidic residues" evidence="4">
    <location>
        <begin position="367"/>
        <end position="385"/>
    </location>
</feature>
<feature type="region of interest" description="Disordered" evidence="4">
    <location>
        <begin position="126"/>
        <end position="701"/>
    </location>
</feature>
<feature type="compositionally biased region" description="Basic and acidic residues" evidence="4">
    <location>
        <begin position="163"/>
        <end position="172"/>
    </location>
</feature>
<evidence type="ECO:0000256" key="1">
    <source>
        <dbReference type="ARBA" id="ARBA00004123"/>
    </source>
</evidence>
<feature type="compositionally biased region" description="Polar residues" evidence="4">
    <location>
        <begin position="488"/>
        <end position="497"/>
    </location>
</feature>
<feature type="compositionally biased region" description="Low complexity" evidence="4">
    <location>
        <begin position="291"/>
        <end position="310"/>
    </location>
</feature>
<proteinExistence type="predicted"/>
<dbReference type="Proteomes" id="UP000807306">
    <property type="component" value="Unassembled WGS sequence"/>
</dbReference>
<feature type="compositionally biased region" description="Basic and acidic residues" evidence="4">
    <location>
        <begin position="348"/>
        <end position="357"/>
    </location>
</feature>
<feature type="compositionally biased region" description="Basic and acidic residues" evidence="4">
    <location>
        <begin position="687"/>
        <end position="701"/>
    </location>
</feature>
<dbReference type="AlphaFoldDB" id="A0A9P6JW43"/>
<feature type="compositionally biased region" description="Basic and acidic residues" evidence="4">
    <location>
        <begin position="436"/>
        <end position="460"/>
    </location>
</feature>
<feature type="compositionally biased region" description="Gly residues" evidence="4">
    <location>
        <begin position="662"/>
        <end position="683"/>
    </location>
</feature>
<evidence type="ECO:0000313" key="6">
    <source>
        <dbReference type="EMBL" id="KAF9534678.1"/>
    </source>
</evidence>
<feature type="compositionally biased region" description="Pro residues" evidence="4">
    <location>
        <begin position="138"/>
        <end position="157"/>
    </location>
</feature>
<dbReference type="OrthoDB" id="10070927at2759"/>
<feature type="compositionally biased region" description="Low complexity" evidence="4">
    <location>
        <begin position="393"/>
        <end position="402"/>
    </location>
</feature>